<keyword evidence="7" id="KW-0472">Membrane</keyword>
<dbReference type="GO" id="GO:0005743">
    <property type="term" value="C:mitochondrial inner membrane"/>
    <property type="evidence" value="ECO:0007669"/>
    <property type="project" value="TreeGrafter"/>
</dbReference>
<evidence type="ECO:0000313" key="9">
    <source>
        <dbReference type="EMBL" id="OBT97168.1"/>
    </source>
</evidence>
<feature type="domain" description="Peptidase M48" evidence="8">
    <location>
        <begin position="196"/>
        <end position="359"/>
    </location>
</feature>
<dbReference type="EMBL" id="KV460223">
    <property type="protein sequence ID" value="OBT97168.1"/>
    <property type="molecule type" value="Genomic_DNA"/>
</dbReference>
<evidence type="ECO:0000256" key="2">
    <source>
        <dbReference type="ARBA" id="ARBA00022723"/>
    </source>
</evidence>
<keyword evidence="2" id="KW-0479">Metal-binding</keyword>
<dbReference type="Gene3D" id="3.30.2010.10">
    <property type="entry name" value="Metalloproteases ('zincins'), catalytic domain"/>
    <property type="match status" value="1"/>
</dbReference>
<evidence type="ECO:0000313" key="10">
    <source>
        <dbReference type="Proteomes" id="UP000091956"/>
    </source>
</evidence>
<dbReference type="PANTHER" id="PTHR22726:SF1">
    <property type="entry name" value="METALLOENDOPEPTIDASE OMA1, MITOCHONDRIAL"/>
    <property type="match status" value="1"/>
</dbReference>
<keyword evidence="3 6" id="KW-0378">Hydrolase</keyword>
<accession>A0A1B8GN03</accession>
<dbReference type="InterPro" id="IPR051156">
    <property type="entry name" value="Mito/Outer_Membr_Metalloprot"/>
</dbReference>
<dbReference type="GO" id="GO:0004222">
    <property type="term" value="F:metalloendopeptidase activity"/>
    <property type="evidence" value="ECO:0007669"/>
    <property type="project" value="InterPro"/>
</dbReference>
<keyword evidence="7" id="KW-1133">Transmembrane helix</keyword>
<dbReference type="STRING" id="342668.A0A1B8GN03"/>
<evidence type="ECO:0000256" key="4">
    <source>
        <dbReference type="ARBA" id="ARBA00022833"/>
    </source>
</evidence>
<dbReference type="GO" id="GO:0034982">
    <property type="term" value="P:mitochondrial protein processing"/>
    <property type="evidence" value="ECO:0007669"/>
    <property type="project" value="TreeGrafter"/>
</dbReference>
<gene>
    <name evidence="9" type="ORF">VE01_04741</name>
</gene>
<dbReference type="OrthoDB" id="7464992at2759"/>
<reference evidence="9 10" key="1">
    <citation type="submission" date="2016-03" db="EMBL/GenBank/DDBJ databases">
        <title>Comparative genomics of Pseudogymnoascus destructans, the fungus causing white-nose syndrome of bats.</title>
        <authorList>
            <person name="Palmer J.M."/>
            <person name="Drees K.P."/>
            <person name="Foster J.T."/>
            <person name="Lindner D.L."/>
        </authorList>
    </citation>
    <scope>NUCLEOTIDE SEQUENCE [LARGE SCALE GENOMIC DNA]</scope>
    <source>
        <strain evidence="9 10">UAMH 10579</strain>
    </source>
</reference>
<organism evidence="9 10">
    <name type="scientific">Pseudogymnoascus verrucosus</name>
    <dbReference type="NCBI Taxonomy" id="342668"/>
    <lineage>
        <taxon>Eukaryota</taxon>
        <taxon>Fungi</taxon>
        <taxon>Dikarya</taxon>
        <taxon>Ascomycota</taxon>
        <taxon>Pezizomycotina</taxon>
        <taxon>Leotiomycetes</taxon>
        <taxon>Thelebolales</taxon>
        <taxon>Thelebolaceae</taxon>
        <taxon>Pseudogymnoascus</taxon>
    </lineage>
</organism>
<evidence type="ECO:0000256" key="5">
    <source>
        <dbReference type="ARBA" id="ARBA00023049"/>
    </source>
</evidence>
<evidence type="ECO:0000256" key="6">
    <source>
        <dbReference type="RuleBase" id="RU003983"/>
    </source>
</evidence>
<protein>
    <recommendedName>
        <fullName evidence="8">Peptidase M48 domain-containing protein</fullName>
    </recommendedName>
</protein>
<keyword evidence="10" id="KW-1185">Reference proteome</keyword>
<evidence type="ECO:0000259" key="8">
    <source>
        <dbReference type="Pfam" id="PF01435"/>
    </source>
</evidence>
<dbReference type="GO" id="GO:0006515">
    <property type="term" value="P:protein quality control for misfolded or incompletely synthesized proteins"/>
    <property type="evidence" value="ECO:0007669"/>
    <property type="project" value="TreeGrafter"/>
</dbReference>
<keyword evidence="4 6" id="KW-0862">Zinc</keyword>
<keyword evidence="5 6" id="KW-0482">Metalloprotease</keyword>
<dbReference type="InterPro" id="IPR001915">
    <property type="entry name" value="Peptidase_M48"/>
</dbReference>
<feature type="transmembrane region" description="Helical" evidence="7">
    <location>
        <begin position="106"/>
        <end position="123"/>
    </location>
</feature>
<dbReference type="AlphaFoldDB" id="A0A1B8GN03"/>
<proteinExistence type="inferred from homology"/>
<evidence type="ECO:0000256" key="1">
    <source>
        <dbReference type="ARBA" id="ARBA00022670"/>
    </source>
</evidence>
<sequence length="396" mass="44390">MLFSKLLRPIAATKKFAICAELAEVLQPRGSLLPRVNTRSFTRPSFETWRNVRGGPSSTGSRQQQRAFHESFNTRRRQIFRRIEPHNARPLITPEQVRRLFASGQFRGFAILAAGGVTIFYFMNIETVPVSGRRRFNCYSEGSAEEQGRLAYNQILSEEARKGKVLPESDSRVKRVKTVLARLIEAGDLGTGQSDSKKGDGWTVHVIEDPHQANAFVLPGGKVFVYSGIFPVCKNNDGLAAVMGHEIAHNMAQHAAEKMSQMALLQPIVWGLMYLDYTGVTMGLGRFLGSMMLDLGIMRVSSREQESEADHIGLMLMAAACYDPKEAVGLWERMERLDKETPPEWLSTHPSNANRIQQIIQLLPQAEDKYQESNCSSTVGYNNAFQHAIGRTLVFR</sequence>
<name>A0A1B8GN03_9PEZI</name>
<evidence type="ECO:0000256" key="3">
    <source>
        <dbReference type="ARBA" id="ARBA00022801"/>
    </source>
</evidence>
<dbReference type="GO" id="GO:0046872">
    <property type="term" value="F:metal ion binding"/>
    <property type="evidence" value="ECO:0007669"/>
    <property type="project" value="UniProtKB-KW"/>
</dbReference>
<evidence type="ECO:0000256" key="7">
    <source>
        <dbReference type="SAM" id="Phobius"/>
    </source>
</evidence>
<reference evidence="10" key="2">
    <citation type="journal article" date="2018" name="Nat. Commun.">
        <title>Extreme sensitivity to ultraviolet light in the fungal pathogen causing white-nose syndrome of bats.</title>
        <authorList>
            <person name="Palmer J.M."/>
            <person name="Drees K.P."/>
            <person name="Foster J.T."/>
            <person name="Lindner D.L."/>
        </authorList>
    </citation>
    <scope>NUCLEOTIDE SEQUENCE [LARGE SCALE GENOMIC DNA]</scope>
    <source>
        <strain evidence="10">UAMH 10579</strain>
    </source>
</reference>
<comment type="similarity">
    <text evidence="6">Belongs to the peptidase M48 family.</text>
</comment>
<dbReference type="RefSeq" id="XP_018130901.1">
    <property type="nucleotide sequence ID" value="XM_018274209.1"/>
</dbReference>
<comment type="cofactor">
    <cofactor evidence="6">
        <name>Zn(2+)</name>
        <dbReference type="ChEBI" id="CHEBI:29105"/>
    </cofactor>
    <text evidence="6">Binds 1 zinc ion per subunit.</text>
</comment>
<dbReference type="Pfam" id="PF01435">
    <property type="entry name" value="Peptidase_M48"/>
    <property type="match status" value="1"/>
</dbReference>
<dbReference type="GeneID" id="28838127"/>
<keyword evidence="1 6" id="KW-0645">Protease</keyword>
<dbReference type="CDD" id="cd07331">
    <property type="entry name" value="M48C_Oma1_like"/>
    <property type="match status" value="1"/>
</dbReference>
<keyword evidence="7" id="KW-0812">Transmembrane</keyword>
<dbReference type="Proteomes" id="UP000091956">
    <property type="component" value="Unassembled WGS sequence"/>
</dbReference>
<dbReference type="PANTHER" id="PTHR22726">
    <property type="entry name" value="METALLOENDOPEPTIDASE OMA1"/>
    <property type="match status" value="1"/>
</dbReference>